<accession>A0ABV2GX22</accession>
<evidence type="ECO:0000256" key="1">
    <source>
        <dbReference type="SAM" id="MobiDB-lite"/>
    </source>
</evidence>
<protein>
    <submittedName>
        <fullName evidence="2">Uncharacterized protein</fullName>
    </submittedName>
</protein>
<reference evidence="2 3" key="1">
    <citation type="submission" date="2024-06" db="EMBL/GenBank/DDBJ databases">
        <title>Genomic Encyclopedia of Type Strains, Phase IV (KMG-IV): sequencing the most valuable type-strain genomes for metagenomic binning, comparative biology and taxonomic classification.</title>
        <authorList>
            <person name="Goeker M."/>
        </authorList>
    </citation>
    <scope>NUCLEOTIDE SEQUENCE [LARGE SCALE GENOMIC DNA]</scope>
    <source>
        <strain evidence="2 3">DSM 100022</strain>
    </source>
</reference>
<dbReference type="EMBL" id="JBEPMC010000013">
    <property type="protein sequence ID" value="MET3582836.1"/>
    <property type="molecule type" value="Genomic_DNA"/>
</dbReference>
<proteinExistence type="predicted"/>
<evidence type="ECO:0000313" key="2">
    <source>
        <dbReference type="EMBL" id="MET3582836.1"/>
    </source>
</evidence>
<keyword evidence="3" id="KW-1185">Reference proteome</keyword>
<feature type="compositionally biased region" description="Basic residues" evidence="1">
    <location>
        <begin position="8"/>
        <end position="20"/>
    </location>
</feature>
<comment type="caution">
    <text evidence="2">The sequence shown here is derived from an EMBL/GenBank/DDBJ whole genome shotgun (WGS) entry which is preliminary data.</text>
</comment>
<evidence type="ECO:0000313" key="3">
    <source>
        <dbReference type="Proteomes" id="UP001549204"/>
    </source>
</evidence>
<name>A0ABV2GX22_9HYPH</name>
<organism evidence="2 3">
    <name type="scientific">Mesorhizobium robiniae</name>
    <dbReference type="NCBI Taxonomy" id="559315"/>
    <lineage>
        <taxon>Bacteria</taxon>
        <taxon>Pseudomonadati</taxon>
        <taxon>Pseudomonadota</taxon>
        <taxon>Alphaproteobacteria</taxon>
        <taxon>Hyphomicrobiales</taxon>
        <taxon>Phyllobacteriaceae</taxon>
        <taxon>Mesorhizobium</taxon>
    </lineage>
</organism>
<dbReference type="Proteomes" id="UP001549204">
    <property type="component" value="Unassembled WGS sequence"/>
</dbReference>
<gene>
    <name evidence="2" type="ORF">ABID19_005898</name>
</gene>
<sequence>MTKNQRAAARRHSRAKHKATHSLNQIAVKQTATLERMMLQTSRSGSLAVLQAKQF</sequence>
<feature type="region of interest" description="Disordered" evidence="1">
    <location>
        <begin position="1"/>
        <end position="21"/>
    </location>
</feature>